<keyword evidence="3" id="KW-1185">Reference proteome</keyword>
<dbReference type="Proteomes" id="UP000307790">
    <property type="component" value="Unassembled WGS sequence"/>
</dbReference>
<dbReference type="InterPro" id="IPR019180">
    <property type="entry name" value="Oxidoreductase-like_N"/>
</dbReference>
<reference evidence="2 3" key="1">
    <citation type="submission" date="2019-05" db="EMBL/GenBank/DDBJ databases">
        <title>Genome sequences of Thalassotalea litorea 1K03283.</title>
        <authorList>
            <person name="Zhang D."/>
        </authorList>
    </citation>
    <scope>NUCLEOTIDE SEQUENCE [LARGE SCALE GENOMIC DNA]</scope>
    <source>
        <strain evidence="2 3">MCCC 1K03283</strain>
    </source>
</reference>
<gene>
    <name evidence="2" type="ORF">FE810_01970</name>
</gene>
<evidence type="ECO:0000259" key="1">
    <source>
        <dbReference type="Pfam" id="PF09791"/>
    </source>
</evidence>
<comment type="caution">
    <text evidence="2">The sequence shown here is derived from an EMBL/GenBank/DDBJ whole genome shotgun (WGS) entry which is preliminary data.</text>
</comment>
<name>A0A5R9ISQ1_9GAMM</name>
<dbReference type="Pfam" id="PF09791">
    <property type="entry name" value="Oxidored-like"/>
    <property type="match status" value="1"/>
</dbReference>
<dbReference type="EMBL" id="VCBC01000003">
    <property type="protein sequence ID" value="TLU67077.1"/>
    <property type="molecule type" value="Genomic_DNA"/>
</dbReference>
<organism evidence="2 3">
    <name type="scientific">Thalassotalea litorea</name>
    <dbReference type="NCBI Taxonomy" id="2020715"/>
    <lineage>
        <taxon>Bacteria</taxon>
        <taxon>Pseudomonadati</taxon>
        <taxon>Pseudomonadota</taxon>
        <taxon>Gammaproteobacteria</taxon>
        <taxon>Alteromonadales</taxon>
        <taxon>Colwelliaceae</taxon>
        <taxon>Thalassotalea</taxon>
    </lineage>
</organism>
<evidence type="ECO:0000313" key="3">
    <source>
        <dbReference type="Proteomes" id="UP000307790"/>
    </source>
</evidence>
<dbReference type="AlphaFoldDB" id="A0A5R9ISQ1"/>
<feature type="domain" description="Oxidoreductase-like" evidence="1">
    <location>
        <begin position="9"/>
        <end position="48"/>
    </location>
</feature>
<sequence length="54" mass="6284">MTQNTENLQDKPQPPGDGECCESGVCDPCVWDFYYKKLQQWRIQQSERQATESS</sequence>
<accession>A0A5R9ISQ1</accession>
<evidence type="ECO:0000313" key="2">
    <source>
        <dbReference type="EMBL" id="TLU67077.1"/>
    </source>
</evidence>
<protein>
    <recommendedName>
        <fullName evidence="1">Oxidoreductase-like domain-containing protein</fullName>
    </recommendedName>
</protein>
<dbReference type="OrthoDB" id="6650029at2"/>
<dbReference type="RefSeq" id="WP_138318358.1">
    <property type="nucleotide sequence ID" value="NZ_VCBC01000003.1"/>
</dbReference>
<proteinExistence type="predicted"/>